<keyword evidence="3" id="KW-1185">Reference proteome</keyword>
<sequence>QVPRYQNTFRLEPFKAFHAAAVDKIIRDVMESKLSAITSYQPDQTSKLCLEIANDVLKAVGKRDYDRCKVVTQVYIIQRFEQSIHAAFQCFWDVERDNYSYHVFENNYIYAWCCVFGIYYD</sequence>
<dbReference type="Pfam" id="PF03645">
    <property type="entry name" value="Tctex-1"/>
    <property type="match status" value="1"/>
</dbReference>
<feature type="non-terminal residue" evidence="2">
    <location>
        <position position="1"/>
    </location>
</feature>
<comment type="similarity">
    <text evidence="1">Belongs to the dynein light chain Tctex-type family.</text>
</comment>
<protein>
    <submittedName>
        <fullName evidence="2">Tctex1 domain-containing protein</fullName>
    </submittedName>
</protein>
<gene>
    <name evidence="2" type="ORF">X777_15242</name>
</gene>
<dbReference type="InterPro" id="IPR038586">
    <property type="entry name" value="Tctex-1-like_sf"/>
</dbReference>
<accession>A0A026VY66</accession>
<dbReference type="PANTHER" id="PTHR21255">
    <property type="entry name" value="T-COMPLEX-ASSOCIATED-TESTIS-EXPRESSED 1/ DYNEIN LIGHT CHAIN"/>
    <property type="match status" value="1"/>
</dbReference>
<name>A0A026VY66_OOCBI</name>
<dbReference type="OrthoDB" id="10248487at2759"/>
<dbReference type="GO" id="GO:0005868">
    <property type="term" value="C:cytoplasmic dynein complex"/>
    <property type="evidence" value="ECO:0007669"/>
    <property type="project" value="TreeGrafter"/>
</dbReference>
<dbReference type="GO" id="GO:0005737">
    <property type="term" value="C:cytoplasm"/>
    <property type="evidence" value="ECO:0007669"/>
    <property type="project" value="TreeGrafter"/>
</dbReference>
<proteinExistence type="inferred from homology"/>
<dbReference type="PANTHER" id="PTHR21255:SF7">
    <property type="entry name" value="DYNEIN LIGHT CHAIN TCTEX-TYPE PROTEIN 2B"/>
    <property type="match status" value="1"/>
</dbReference>
<evidence type="ECO:0000313" key="3">
    <source>
        <dbReference type="Proteomes" id="UP000053097"/>
    </source>
</evidence>
<dbReference type="Gene3D" id="3.30.1140.40">
    <property type="entry name" value="Tctex-1"/>
    <property type="match status" value="1"/>
</dbReference>
<dbReference type="STRING" id="2015173.A0A026VY66"/>
<dbReference type="Proteomes" id="UP000053097">
    <property type="component" value="Unassembled WGS sequence"/>
</dbReference>
<dbReference type="CDD" id="cd21451">
    <property type="entry name" value="DLC-like_TCTEX1D"/>
    <property type="match status" value="1"/>
</dbReference>
<organism evidence="2 3">
    <name type="scientific">Ooceraea biroi</name>
    <name type="common">Clonal raider ant</name>
    <name type="synonym">Cerapachys biroi</name>
    <dbReference type="NCBI Taxonomy" id="2015173"/>
    <lineage>
        <taxon>Eukaryota</taxon>
        <taxon>Metazoa</taxon>
        <taxon>Ecdysozoa</taxon>
        <taxon>Arthropoda</taxon>
        <taxon>Hexapoda</taxon>
        <taxon>Insecta</taxon>
        <taxon>Pterygota</taxon>
        <taxon>Neoptera</taxon>
        <taxon>Endopterygota</taxon>
        <taxon>Hymenoptera</taxon>
        <taxon>Apocrita</taxon>
        <taxon>Aculeata</taxon>
        <taxon>Formicoidea</taxon>
        <taxon>Formicidae</taxon>
        <taxon>Dorylinae</taxon>
        <taxon>Ooceraea</taxon>
    </lineage>
</organism>
<reference evidence="2 3" key="1">
    <citation type="journal article" date="2014" name="Curr. Biol.">
        <title>The genome of the clonal raider ant Cerapachys biroi.</title>
        <authorList>
            <person name="Oxley P.R."/>
            <person name="Ji L."/>
            <person name="Fetter-Pruneda I."/>
            <person name="McKenzie S.K."/>
            <person name="Li C."/>
            <person name="Hu H."/>
            <person name="Zhang G."/>
            <person name="Kronauer D.J."/>
        </authorList>
    </citation>
    <scope>NUCLEOTIDE SEQUENCE [LARGE SCALE GENOMIC DNA]</scope>
</reference>
<dbReference type="OMA" id="YQNTFRL"/>
<dbReference type="EMBL" id="KK107785">
    <property type="protein sequence ID" value="EZA47809.1"/>
    <property type="molecule type" value="Genomic_DNA"/>
</dbReference>
<dbReference type="GO" id="GO:0045505">
    <property type="term" value="F:dynein intermediate chain binding"/>
    <property type="evidence" value="ECO:0007669"/>
    <property type="project" value="TreeGrafter"/>
</dbReference>
<dbReference type="InterPro" id="IPR005334">
    <property type="entry name" value="Tctex-1-like"/>
</dbReference>
<evidence type="ECO:0000256" key="1">
    <source>
        <dbReference type="ARBA" id="ARBA00005361"/>
    </source>
</evidence>
<evidence type="ECO:0000313" key="2">
    <source>
        <dbReference type="EMBL" id="EZA47809.1"/>
    </source>
</evidence>
<dbReference type="GO" id="GO:0007018">
    <property type="term" value="P:microtubule-based movement"/>
    <property type="evidence" value="ECO:0007669"/>
    <property type="project" value="TreeGrafter"/>
</dbReference>
<dbReference type="AlphaFoldDB" id="A0A026VY66"/>